<evidence type="ECO:0008006" key="5">
    <source>
        <dbReference type="Google" id="ProtNLM"/>
    </source>
</evidence>
<accession>A0A543CGG8</accession>
<keyword evidence="2" id="KW-0472">Membrane</keyword>
<keyword evidence="2" id="KW-1133">Transmembrane helix</keyword>
<feature type="compositionally biased region" description="Low complexity" evidence="1">
    <location>
        <begin position="16"/>
        <end position="31"/>
    </location>
</feature>
<sequence>MTWQDPQGQSDWRDAYGQYGQQGPYGQQEPQDTPPPGWGPDPYGQTPYAQGPYPQDPYAQGQYPQGPYAQTPYSPDPYGQYPYAGYGPAGAPRSGSSGATVAALVANIIAAVLFCSGIAWIPGIITSAIALNRVNTDPESARRLTIAAWACFAADIVVTVGFFVLVFAAGGFSD</sequence>
<feature type="compositionally biased region" description="Polar residues" evidence="1">
    <location>
        <begin position="1"/>
        <end position="10"/>
    </location>
</feature>
<evidence type="ECO:0000256" key="2">
    <source>
        <dbReference type="SAM" id="Phobius"/>
    </source>
</evidence>
<dbReference type="Proteomes" id="UP000316096">
    <property type="component" value="Unassembled WGS sequence"/>
</dbReference>
<feature type="region of interest" description="Disordered" evidence="1">
    <location>
        <begin position="1"/>
        <end position="76"/>
    </location>
</feature>
<proteinExistence type="predicted"/>
<feature type="transmembrane region" description="Helical" evidence="2">
    <location>
        <begin position="146"/>
        <end position="172"/>
    </location>
</feature>
<evidence type="ECO:0000313" key="3">
    <source>
        <dbReference type="EMBL" id="TQL96206.1"/>
    </source>
</evidence>
<dbReference type="EMBL" id="VFOZ01000001">
    <property type="protein sequence ID" value="TQL96206.1"/>
    <property type="molecule type" value="Genomic_DNA"/>
</dbReference>
<evidence type="ECO:0000256" key="1">
    <source>
        <dbReference type="SAM" id="MobiDB-lite"/>
    </source>
</evidence>
<evidence type="ECO:0000313" key="4">
    <source>
        <dbReference type="Proteomes" id="UP000316096"/>
    </source>
</evidence>
<protein>
    <recommendedName>
        <fullName evidence="5">DUF4190 domain-containing protein</fullName>
    </recommendedName>
</protein>
<feature type="transmembrane region" description="Helical" evidence="2">
    <location>
        <begin position="101"/>
        <end position="125"/>
    </location>
</feature>
<gene>
    <name evidence="3" type="ORF">FB559_1730</name>
</gene>
<dbReference type="RefSeq" id="WP_141955068.1">
    <property type="nucleotide sequence ID" value="NZ_VFOZ01000001.1"/>
</dbReference>
<reference evidence="3 4" key="1">
    <citation type="submission" date="2019-06" db="EMBL/GenBank/DDBJ databases">
        <title>Sequencing the genomes of 1000 actinobacteria strains.</title>
        <authorList>
            <person name="Klenk H.-P."/>
        </authorList>
    </citation>
    <scope>NUCLEOTIDE SEQUENCE [LARGE SCALE GENOMIC DNA]</scope>
    <source>
        <strain evidence="3 4">DSM 102200</strain>
    </source>
</reference>
<dbReference type="OrthoDB" id="3544409at2"/>
<name>A0A543CGG8_9ACTN</name>
<keyword evidence="4" id="KW-1185">Reference proteome</keyword>
<dbReference type="AlphaFoldDB" id="A0A543CGG8"/>
<comment type="caution">
    <text evidence="3">The sequence shown here is derived from an EMBL/GenBank/DDBJ whole genome shotgun (WGS) entry which is preliminary data.</text>
</comment>
<keyword evidence="2" id="KW-0812">Transmembrane</keyword>
<organism evidence="3 4">
    <name type="scientific">Actinoallomurus bryophytorum</name>
    <dbReference type="NCBI Taxonomy" id="1490222"/>
    <lineage>
        <taxon>Bacteria</taxon>
        <taxon>Bacillati</taxon>
        <taxon>Actinomycetota</taxon>
        <taxon>Actinomycetes</taxon>
        <taxon>Streptosporangiales</taxon>
        <taxon>Thermomonosporaceae</taxon>
        <taxon>Actinoallomurus</taxon>
    </lineage>
</organism>